<dbReference type="Pfam" id="PF01226">
    <property type="entry name" value="Form_Nir_trans"/>
    <property type="match status" value="1"/>
</dbReference>
<gene>
    <name evidence="7" type="ORF">ACFMB1_14620</name>
</gene>
<evidence type="ECO:0000256" key="5">
    <source>
        <dbReference type="ARBA" id="ARBA00049660"/>
    </source>
</evidence>
<organism evidence="7 8">
    <name type="scientific">Hyphococcus aureus</name>
    <dbReference type="NCBI Taxonomy" id="2666033"/>
    <lineage>
        <taxon>Bacteria</taxon>
        <taxon>Pseudomonadati</taxon>
        <taxon>Pseudomonadota</taxon>
        <taxon>Alphaproteobacteria</taxon>
        <taxon>Parvularculales</taxon>
        <taxon>Parvularculaceae</taxon>
        <taxon>Hyphococcus</taxon>
    </lineage>
</organism>
<dbReference type="PANTHER" id="PTHR30520:SF6">
    <property type="entry name" value="FORMATE_NITRATE FAMILY TRANSPORTER (EUROFUNG)"/>
    <property type="match status" value="1"/>
</dbReference>
<sequence>MNVTGVDAYAPAEIATRIEAVGVAKAKHPLLKLFMLSVLAGVFIGFGAAFYTVVVTNDGVGYGLSRLLGGMAFSLGLVLVVVGGAELFTGNNLIVMAWADKRISTAALLRNWGVSYVGNAIGGLALAFAVYWSGVLDLGASDATAIRLTEAKLALPPVEAFLRGALCNALVCLAVWLSFAARSVTDKILAIVFPITAFVALGFEHSIANFYLIPVGLLAGAEGGVLSAAANLIPVTLGNIVGGAGGVAGVYWVIYGRT</sequence>
<evidence type="ECO:0000256" key="6">
    <source>
        <dbReference type="SAM" id="Phobius"/>
    </source>
</evidence>
<comment type="similarity">
    <text evidence="5">Belongs to the FNT transporter (TC 1.A.16) family.</text>
</comment>
<reference evidence="7 8" key="1">
    <citation type="submission" date="2024-09" db="EMBL/GenBank/DDBJ databases">
        <authorList>
            <person name="Zhang Z.-H."/>
        </authorList>
    </citation>
    <scope>NUCLEOTIDE SEQUENCE [LARGE SCALE GENOMIC DNA]</scope>
    <source>
        <strain evidence="7 8">HHTR114</strain>
    </source>
</reference>
<dbReference type="PANTHER" id="PTHR30520">
    <property type="entry name" value="FORMATE TRANSPORTER-RELATED"/>
    <property type="match status" value="1"/>
</dbReference>
<evidence type="ECO:0000313" key="7">
    <source>
        <dbReference type="EMBL" id="MFC6036789.1"/>
    </source>
</evidence>
<evidence type="ECO:0000256" key="4">
    <source>
        <dbReference type="ARBA" id="ARBA00023136"/>
    </source>
</evidence>
<dbReference type="InterPro" id="IPR000292">
    <property type="entry name" value="For/NO2_transpt"/>
</dbReference>
<dbReference type="InterPro" id="IPR023271">
    <property type="entry name" value="Aquaporin-like"/>
</dbReference>
<name>A0ABW1KXS6_9PROT</name>
<dbReference type="EMBL" id="JBHPON010000002">
    <property type="protein sequence ID" value="MFC6036789.1"/>
    <property type="molecule type" value="Genomic_DNA"/>
</dbReference>
<evidence type="ECO:0000256" key="3">
    <source>
        <dbReference type="ARBA" id="ARBA00022989"/>
    </source>
</evidence>
<comment type="subcellular location">
    <subcellularLocation>
        <location evidence="1">Membrane</location>
        <topology evidence="1">Multi-pass membrane protein</topology>
    </subcellularLocation>
</comment>
<accession>A0ABW1KXS6</accession>
<keyword evidence="3 6" id="KW-1133">Transmembrane helix</keyword>
<comment type="caution">
    <text evidence="7">The sequence shown here is derived from an EMBL/GenBank/DDBJ whole genome shotgun (WGS) entry which is preliminary data.</text>
</comment>
<keyword evidence="8" id="KW-1185">Reference proteome</keyword>
<feature type="transmembrane region" description="Helical" evidence="6">
    <location>
        <begin position="109"/>
        <end position="132"/>
    </location>
</feature>
<evidence type="ECO:0000256" key="2">
    <source>
        <dbReference type="ARBA" id="ARBA00022692"/>
    </source>
</evidence>
<feature type="transmembrane region" description="Helical" evidence="6">
    <location>
        <begin position="33"/>
        <end position="55"/>
    </location>
</feature>
<evidence type="ECO:0000256" key="1">
    <source>
        <dbReference type="ARBA" id="ARBA00004141"/>
    </source>
</evidence>
<dbReference type="InterPro" id="IPR024002">
    <property type="entry name" value="For/NO2_transpt_CS"/>
</dbReference>
<proteinExistence type="inferred from homology"/>
<feature type="transmembrane region" description="Helical" evidence="6">
    <location>
        <begin position="67"/>
        <end position="88"/>
    </location>
</feature>
<dbReference type="PROSITE" id="PS01005">
    <property type="entry name" value="FORMATE_NITRITE_TP_1"/>
    <property type="match status" value="1"/>
</dbReference>
<dbReference type="Proteomes" id="UP001596116">
    <property type="component" value="Unassembled WGS sequence"/>
</dbReference>
<feature type="transmembrane region" description="Helical" evidence="6">
    <location>
        <begin position="160"/>
        <end position="181"/>
    </location>
</feature>
<evidence type="ECO:0000313" key="8">
    <source>
        <dbReference type="Proteomes" id="UP001596116"/>
    </source>
</evidence>
<dbReference type="RefSeq" id="WP_379881965.1">
    <property type="nucleotide sequence ID" value="NZ_JBHPON010000002.1"/>
</dbReference>
<keyword evidence="2 6" id="KW-0812">Transmembrane</keyword>
<protein>
    <submittedName>
        <fullName evidence="7">Formate/nitrite transporter family protein</fullName>
    </submittedName>
</protein>
<feature type="transmembrane region" description="Helical" evidence="6">
    <location>
        <begin position="188"/>
        <end position="212"/>
    </location>
</feature>
<dbReference type="Gene3D" id="1.20.1080.10">
    <property type="entry name" value="Glycerol uptake facilitator protein"/>
    <property type="match status" value="1"/>
</dbReference>
<feature type="transmembrane region" description="Helical" evidence="6">
    <location>
        <begin position="232"/>
        <end position="254"/>
    </location>
</feature>
<keyword evidence="4 6" id="KW-0472">Membrane</keyword>